<dbReference type="InterPro" id="IPR029058">
    <property type="entry name" value="AB_hydrolase_fold"/>
</dbReference>
<proteinExistence type="inferred from homology"/>
<dbReference type="Proteomes" id="UP001345827">
    <property type="component" value="Unassembled WGS sequence"/>
</dbReference>
<evidence type="ECO:0000256" key="2">
    <source>
        <dbReference type="ARBA" id="ARBA00004240"/>
    </source>
</evidence>
<feature type="compositionally biased region" description="Polar residues" evidence="8">
    <location>
        <begin position="361"/>
        <end position="370"/>
    </location>
</feature>
<dbReference type="GO" id="GO:0016020">
    <property type="term" value="C:membrane"/>
    <property type="evidence" value="ECO:0007669"/>
    <property type="project" value="UniProtKB-SubCell"/>
</dbReference>
<dbReference type="PANTHER" id="PTHR48182">
    <property type="entry name" value="PROTEIN SERAC1"/>
    <property type="match status" value="1"/>
</dbReference>
<dbReference type="GO" id="GO:0005783">
    <property type="term" value="C:endoplasmic reticulum"/>
    <property type="evidence" value="ECO:0007669"/>
    <property type="project" value="UniProtKB-SubCell"/>
</dbReference>
<dbReference type="EMBL" id="JAXLQG010000011">
    <property type="protein sequence ID" value="KAK5534706.1"/>
    <property type="molecule type" value="Genomic_DNA"/>
</dbReference>
<evidence type="ECO:0000256" key="7">
    <source>
        <dbReference type="ARBA" id="ARBA00023136"/>
    </source>
</evidence>
<reference evidence="10 11" key="1">
    <citation type="submission" date="2023-06" db="EMBL/GenBank/DDBJ databases">
        <title>Black Yeasts Isolated from many extreme environments.</title>
        <authorList>
            <person name="Coleine C."/>
            <person name="Stajich J.E."/>
            <person name="Selbmann L."/>
        </authorList>
    </citation>
    <scope>NUCLEOTIDE SEQUENCE [LARGE SCALE GENOMIC DNA]</scope>
    <source>
        <strain evidence="10 11">CCFEE 5887</strain>
    </source>
</reference>
<feature type="region of interest" description="Disordered" evidence="8">
    <location>
        <begin position="361"/>
        <end position="383"/>
    </location>
</feature>
<evidence type="ECO:0000256" key="4">
    <source>
        <dbReference type="ARBA" id="ARBA00007920"/>
    </source>
</evidence>
<evidence type="ECO:0000256" key="8">
    <source>
        <dbReference type="SAM" id="MobiDB-lite"/>
    </source>
</evidence>
<dbReference type="InterPro" id="IPR052374">
    <property type="entry name" value="SERAC1"/>
</dbReference>
<keyword evidence="11" id="KW-1185">Reference proteome</keyword>
<evidence type="ECO:0000313" key="11">
    <source>
        <dbReference type="Proteomes" id="UP001345827"/>
    </source>
</evidence>
<dbReference type="Gene3D" id="3.40.50.1820">
    <property type="entry name" value="alpha/beta hydrolase"/>
    <property type="match status" value="1"/>
</dbReference>
<evidence type="ECO:0000259" key="9">
    <source>
        <dbReference type="Pfam" id="PF05057"/>
    </source>
</evidence>
<keyword evidence="6" id="KW-0496">Mitochondrion</keyword>
<dbReference type="GO" id="GO:0005739">
    <property type="term" value="C:mitochondrion"/>
    <property type="evidence" value="ECO:0007669"/>
    <property type="project" value="UniProtKB-SubCell"/>
</dbReference>
<keyword evidence="5" id="KW-0256">Endoplasmic reticulum</keyword>
<keyword evidence="7" id="KW-0472">Membrane</keyword>
<evidence type="ECO:0000313" key="10">
    <source>
        <dbReference type="EMBL" id="KAK5534706.1"/>
    </source>
</evidence>
<dbReference type="InterPro" id="IPR007751">
    <property type="entry name" value="DUF676_lipase-like"/>
</dbReference>
<dbReference type="PANTHER" id="PTHR48182:SF2">
    <property type="entry name" value="PROTEIN SERAC1"/>
    <property type="match status" value="1"/>
</dbReference>
<accession>A0AAV9Q4U4</accession>
<dbReference type="AlphaFoldDB" id="A0AAV9Q4U4"/>
<evidence type="ECO:0000256" key="3">
    <source>
        <dbReference type="ARBA" id="ARBA00004370"/>
    </source>
</evidence>
<name>A0AAV9Q4U4_9PEZI</name>
<evidence type="ECO:0000256" key="6">
    <source>
        <dbReference type="ARBA" id="ARBA00023128"/>
    </source>
</evidence>
<feature type="domain" description="DUF676" evidence="9">
    <location>
        <begin position="27"/>
        <end position="169"/>
    </location>
</feature>
<gene>
    <name evidence="10" type="ORF">LTR25_006738</name>
</gene>
<comment type="caution">
    <text evidence="10">The sequence shown here is derived from an EMBL/GenBank/DDBJ whole genome shotgun (WGS) entry which is preliminary data.</text>
</comment>
<protein>
    <recommendedName>
        <fullName evidence="9">DUF676 domain-containing protein</fullName>
    </recommendedName>
</protein>
<comment type="subcellular location">
    <subcellularLocation>
        <location evidence="2">Endoplasmic reticulum</location>
    </subcellularLocation>
    <subcellularLocation>
        <location evidence="3">Membrane</location>
    </subcellularLocation>
    <subcellularLocation>
        <location evidence="1">Mitochondrion</location>
    </subcellularLocation>
</comment>
<dbReference type="Pfam" id="PF05057">
    <property type="entry name" value="DUF676"/>
    <property type="match status" value="1"/>
</dbReference>
<sequence>MNSGNPSQTFGILELYRPANGVADVDIVAVHGLNGDARATWTSKSTPTSWLSHPDFLPKYLPRARILSWGYNANISTWKGRSTSQDRILHHAHTLVAQLNADRELEEAVDRPIIFLCHSLGGIIVKKAIAYSASRTGPKISFLHSLYTCTYGILFFGTPHHGSSKANLGYVVEKIASITIPRRVLITESGLTKALREGSETLQDITDQFCPLMSRFLIFFFWEQERTEVKCLNLTDYIVTEASAAPILDNTERCGIAANHSEMCKFESTSCQGFRDVVAALRRYCRSAPEVITSRVVQEKEVILQRRREEAVEIMRSCLPNFGLVGEESNDAWSPAAHQSTVACTETVNGSPGRGLVPGTRGSTSLSQLSAEGAVNDPIPRGRRMERFGGPSTATKAGDPGALCHTFEGG</sequence>
<evidence type="ECO:0000256" key="5">
    <source>
        <dbReference type="ARBA" id="ARBA00022824"/>
    </source>
</evidence>
<dbReference type="SUPFAM" id="SSF53474">
    <property type="entry name" value="alpha/beta-Hydrolases"/>
    <property type="match status" value="1"/>
</dbReference>
<comment type="similarity">
    <text evidence="4">Belongs to the putative lipase ROG1 family.</text>
</comment>
<evidence type="ECO:0000256" key="1">
    <source>
        <dbReference type="ARBA" id="ARBA00004173"/>
    </source>
</evidence>
<organism evidence="10 11">
    <name type="scientific">Vermiconidia calcicola</name>
    <dbReference type="NCBI Taxonomy" id="1690605"/>
    <lineage>
        <taxon>Eukaryota</taxon>
        <taxon>Fungi</taxon>
        <taxon>Dikarya</taxon>
        <taxon>Ascomycota</taxon>
        <taxon>Pezizomycotina</taxon>
        <taxon>Dothideomycetes</taxon>
        <taxon>Dothideomycetidae</taxon>
        <taxon>Mycosphaerellales</taxon>
        <taxon>Extremaceae</taxon>
        <taxon>Vermiconidia</taxon>
    </lineage>
</organism>